<dbReference type="EMBL" id="AKHW03000179">
    <property type="protein sequence ID" value="KYO48781.1"/>
    <property type="molecule type" value="Genomic_DNA"/>
</dbReference>
<comment type="caution">
    <text evidence="2">The sequence shown here is derived from an EMBL/GenBank/DDBJ whole genome shotgun (WGS) entry which is preliminary data.</text>
</comment>
<sequence>MKGPTSGCGRQPTSQSKDVESGSPPPTAGATQMCWHHQQCTQDWTILLQWLVAVAEEQEVQDQAWDQVQDERELAWQDKPSKGDGCAKIQNQIESKEENTISMRDYATPSYSSC</sequence>
<organism evidence="2 3">
    <name type="scientific">Alligator mississippiensis</name>
    <name type="common">American alligator</name>
    <dbReference type="NCBI Taxonomy" id="8496"/>
    <lineage>
        <taxon>Eukaryota</taxon>
        <taxon>Metazoa</taxon>
        <taxon>Chordata</taxon>
        <taxon>Craniata</taxon>
        <taxon>Vertebrata</taxon>
        <taxon>Euteleostomi</taxon>
        <taxon>Archelosauria</taxon>
        <taxon>Archosauria</taxon>
        <taxon>Crocodylia</taxon>
        <taxon>Alligatoridae</taxon>
        <taxon>Alligatorinae</taxon>
        <taxon>Alligator</taxon>
    </lineage>
</organism>
<evidence type="ECO:0000256" key="1">
    <source>
        <dbReference type="SAM" id="MobiDB-lite"/>
    </source>
</evidence>
<gene>
    <name evidence="2" type="ORF">Y1Q_0004146</name>
</gene>
<feature type="region of interest" description="Disordered" evidence="1">
    <location>
        <begin position="92"/>
        <end position="114"/>
    </location>
</feature>
<evidence type="ECO:0000313" key="3">
    <source>
        <dbReference type="Proteomes" id="UP000050525"/>
    </source>
</evidence>
<name>A0A151PI55_ALLMI</name>
<dbReference type="Proteomes" id="UP000050525">
    <property type="component" value="Unassembled WGS sequence"/>
</dbReference>
<reference evidence="2 3" key="1">
    <citation type="journal article" date="2012" name="Genome Biol.">
        <title>Sequencing three crocodilian genomes to illuminate the evolution of archosaurs and amniotes.</title>
        <authorList>
            <person name="St John J.A."/>
            <person name="Braun E.L."/>
            <person name="Isberg S.R."/>
            <person name="Miles L.G."/>
            <person name="Chong A.Y."/>
            <person name="Gongora J."/>
            <person name="Dalzell P."/>
            <person name="Moran C."/>
            <person name="Bed'hom B."/>
            <person name="Abzhanov A."/>
            <person name="Burgess S.C."/>
            <person name="Cooksey A.M."/>
            <person name="Castoe T.A."/>
            <person name="Crawford N.G."/>
            <person name="Densmore L.D."/>
            <person name="Drew J.C."/>
            <person name="Edwards S.V."/>
            <person name="Faircloth B.C."/>
            <person name="Fujita M.K."/>
            <person name="Greenwold M.J."/>
            <person name="Hoffmann F.G."/>
            <person name="Howard J.M."/>
            <person name="Iguchi T."/>
            <person name="Janes D.E."/>
            <person name="Khan S.Y."/>
            <person name="Kohno S."/>
            <person name="de Koning A.J."/>
            <person name="Lance S.L."/>
            <person name="McCarthy F.M."/>
            <person name="McCormack J.E."/>
            <person name="Merchant M.E."/>
            <person name="Peterson D.G."/>
            <person name="Pollock D.D."/>
            <person name="Pourmand N."/>
            <person name="Raney B.J."/>
            <person name="Roessler K.A."/>
            <person name="Sanford J.R."/>
            <person name="Sawyer R.H."/>
            <person name="Schmidt C.J."/>
            <person name="Triplett E.W."/>
            <person name="Tuberville T.D."/>
            <person name="Venegas-Anaya M."/>
            <person name="Howard J.T."/>
            <person name="Jarvis E.D."/>
            <person name="Guillette L.J.Jr."/>
            <person name="Glenn T.C."/>
            <person name="Green R.E."/>
            <person name="Ray D.A."/>
        </authorList>
    </citation>
    <scope>NUCLEOTIDE SEQUENCE [LARGE SCALE GENOMIC DNA]</scope>
    <source>
        <strain evidence="2">KSC_2009_1</strain>
    </source>
</reference>
<accession>A0A151PI55</accession>
<keyword evidence="3" id="KW-1185">Reference proteome</keyword>
<evidence type="ECO:0000313" key="2">
    <source>
        <dbReference type="EMBL" id="KYO48781.1"/>
    </source>
</evidence>
<protein>
    <submittedName>
        <fullName evidence="2">Uncharacterized protein</fullName>
    </submittedName>
</protein>
<feature type="region of interest" description="Disordered" evidence="1">
    <location>
        <begin position="1"/>
        <end position="33"/>
    </location>
</feature>
<proteinExistence type="predicted"/>
<dbReference type="AlphaFoldDB" id="A0A151PI55"/>